<dbReference type="RefSeq" id="XP_044661119.1">
    <property type="nucleotide sequence ID" value="XM_044805184.1"/>
</dbReference>
<evidence type="ECO:0000256" key="1">
    <source>
        <dbReference type="SAM" id="SignalP"/>
    </source>
</evidence>
<dbReference type="Proteomes" id="UP000825890">
    <property type="component" value="Unassembled WGS sequence"/>
</dbReference>
<feature type="signal peptide" evidence="1">
    <location>
        <begin position="1"/>
        <end position="18"/>
    </location>
</feature>
<reference evidence="2 3" key="1">
    <citation type="submission" date="2021-01" db="EMBL/GenBank/DDBJ databases">
        <title>Cercospora kikuchii MAFF 305040 whole genome shotgun sequence.</title>
        <authorList>
            <person name="Kashiwa T."/>
            <person name="Suzuki T."/>
        </authorList>
    </citation>
    <scope>NUCLEOTIDE SEQUENCE [LARGE SCALE GENOMIC DNA]</scope>
    <source>
        <strain evidence="2 3">MAFF 305040</strain>
    </source>
</reference>
<dbReference type="GeneID" id="68295326"/>
<evidence type="ECO:0000313" key="3">
    <source>
        <dbReference type="Proteomes" id="UP000825890"/>
    </source>
</evidence>
<protein>
    <submittedName>
        <fullName evidence="2">Uncharacterized protein</fullName>
    </submittedName>
</protein>
<evidence type="ECO:0000313" key="2">
    <source>
        <dbReference type="EMBL" id="GIZ46632.1"/>
    </source>
</evidence>
<dbReference type="EMBL" id="BOLY01000006">
    <property type="protein sequence ID" value="GIZ46632.1"/>
    <property type="molecule type" value="Genomic_DNA"/>
</dbReference>
<feature type="chain" id="PRO_5040349827" evidence="1">
    <location>
        <begin position="19"/>
        <end position="144"/>
    </location>
</feature>
<sequence length="144" mass="15412">MTRFFIHALAYFAIAARAMPHGAPEVPNNDLVTDIGNVLPQESDTNPLIVARAAGEVTCSVAYKFLFEDFSLRGKNVPNSKLGDNGSNLRQQLVGCGALTKWKFEWTPNDGNYAWRATGRLPIGTKACVGRALNTALGAGKGGC</sequence>
<proteinExistence type="predicted"/>
<gene>
    <name evidence="2" type="ORF">CKM354_000975100</name>
</gene>
<accession>A0A9P3CNX7</accession>
<name>A0A9P3CNX7_9PEZI</name>
<comment type="caution">
    <text evidence="2">The sequence shown here is derived from an EMBL/GenBank/DDBJ whole genome shotgun (WGS) entry which is preliminary data.</text>
</comment>
<keyword evidence="1" id="KW-0732">Signal</keyword>
<keyword evidence="3" id="KW-1185">Reference proteome</keyword>
<organism evidence="2 3">
    <name type="scientific">Cercospora kikuchii</name>
    <dbReference type="NCBI Taxonomy" id="84275"/>
    <lineage>
        <taxon>Eukaryota</taxon>
        <taxon>Fungi</taxon>
        <taxon>Dikarya</taxon>
        <taxon>Ascomycota</taxon>
        <taxon>Pezizomycotina</taxon>
        <taxon>Dothideomycetes</taxon>
        <taxon>Dothideomycetidae</taxon>
        <taxon>Mycosphaerellales</taxon>
        <taxon>Mycosphaerellaceae</taxon>
        <taxon>Cercospora</taxon>
    </lineage>
</organism>
<dbReference type="OrthoDB" id="1896086at2759"/>
<dbReference type="AlphaFoldDB" id="A0A9P3CNX7"/>